<reference evidence="1" key="1">
    <citation type="submission" date="2019-03" db="EMBL/GenBank/DDBJ databases">
        <title>Single cell metagenomics reveals metabolic interactions within the superorganism composed of flagellate Streblomastix strix and complex community of Bacteroidetes bacteria on its surface.</title>
        <authorList>
            <person name="Treitli S.C."/>
            <person name="Kolisko M."/>
            <person name="Husnik F."/>
            <person name="Keeling P."/>
            <person name="Hampl V."/>
        </authorList>
    </citation>
    <scope>NUCLEOTIDE SEQUENCE</scope>
    <source>
        <strain evidence="1">STM</strain>
    </source>
</reference>
<dbReference type="EMBL" id="SNRY01006664">
    <property type="protein sequence ID" value="KAA6312093.1"/>
    <property type="molecule type" value="Genomic_DNA"/>
</dbReference>
<sequence length="50" mass="6239">MIVAFDKEYLRDVYETGKIDNKKHRFQPEIVRKYKHCIHLMRRVPTQMYL</sequence>
<proteinExistence type="predicted"/>
<dbReference type="AlphaFoldDB" id="A0A5J4PUY0"/>
<accession>A0A5J4PUY0</accession>
<comment type="caution">
    <text evidence="1">The sequence shown here is derived from an EMBL/GenBank/DDBJ whole genome shotgun (WGS) entry which is preliminary data.</text>
</comment>
<gene>
    <name evidence="1" type="ORF">EZS27_036915</name>
</gene>
<protein>
    <submittedName>
        <fullName evidence="1">Uncharacterized protein</fullName>
    </submittedName>
</protein>
<evidence type="ECO:0000313" key="1">
    <source>
        <dbReference type="EMBL" id="KAA6312093.1"/>
    </source>
</evidence>
<name>A0A5J4PUY0_9ZZZZ</name>
<organism evidence="1">
    <name type="scientific">termite gut metagenome</name>
    <dbReference type="NCBI Taxonomy" id="433724"/>
    <lineage>
        <taxon>unclassified sequences</taxon>
        <taxon>metagenomes</taxon>
        <taxon>organismal metagenomes</taxon>
    </lineage>
</organism>